<feature type="domain" description="Acyl-CoA dehydrogenase/oxidase N-terminal" evidence="2">
    <location>
        <begin position="39"/>
        <end position="113"/>
    </location>
</feature>
<dbReference type="EMBL" id="WPHU01000001">
    <property type="protein sequence ID" value="MVA54778.1"/>
    <property type="molecule type" value="Genomic_DNA"/>
</dbReference>
<keyword evidence="1" id="KW-0560">Oxidoreductase</keyword>
<reference evidence="5" key="3">
    <citation type="submission" date="2020-11" db="EMBL/GenBank/DDBJ databases">
        <title>Agrobacterium vitis strain K377 genome.</title>
        <authorList>
            <person name="Xi H."/>
        </authorList>
    </citation>
    <scope>NUCLEOTIDE SEQUENCE</scope>
    <source>
        <strain evidence="5">K377</strain>
    </source>
</reference>
<dbReference type="Gene3D" id="1.20.140.10">
    <property type="entry name" value="Butyryl-CoA Dehydrogenase, subunit A, domain 3"/>
    <property type="match status" value="1"/>
</dbReference>
<gene>
    <name evidence="4" type="ORF">DXT89_04045</name>
    <name evidence="7" type="ORF">GOZ88_01510</name>
    <name evidence="6" type="ORF">GOZ90_12275</name>
    <name evidence="5" type="ORF">IEI95_005740</name>
</gene>
<organism evidence="7 9">
    <name type="scientific">Agrobacterium vitis</name>
    <name type="common">Rhizobium vitis</name>
    <dbReference type="NCBI Taxonomy" id="373"/>
    <lineage>
        <taxon>Bacteria</taxon>
        <taxon>Pseudomonadati</taxon>
        <taxon>Pseudomonadota</taxon>
        <taxon>Alphaproteobacteria</taxon>
        <taxon>Hyphomicrobiales</taxon>
        <taxon>Rhizobiaceae</taxon>
        <taxon>Rhizobium/Agrobacterium group</taxon>
        <taxon>Agrobacterium</taxon>
    </lineage>
</organism>
<dbReference type="Gene3D" id="1.10.540.10">
    <property type="entry name" value="Acyl-CoA dehydrogenase/oxidase, N-terminal domain"/>
    <property type="match status" value="1"/>
</dbReference>
<reference evidence="4 8" key="1">
    <citation type="submission" date="2018-08" db="EMBL/GenBank/DDBJ databases">
        <title>Genome sequencing of Agrobacterium vitis strain ICMP 10754.</title>
        <authorList>
            <person name="Visnovsky S.B."/>
            <person name="Pitman A.R."/>
        </authorList>
    </citation>
    <scope>NUCLEOTIDE SEQUENCE [LARGE SCALE GENOMIC DNA]</scope>
    <source>
        <strain evidence="4 8">ICMP 10754</strain>
    </source>
</reference>
<evidence type="ECO:0000313" key="4">
    <source>
        <dbReference type="EMBL" id="KAA3529942.1"/>
    </source>
</evidence>
<dbReference type="Gene3D" id="2.40.110.10">
    <property type="entry name" value="Butyryl-CoA Dehydrogenase, subunit A, domain 2"/>
    <property type="match status" value="1"/>
</dbReference>
<evidence type="ECO:0000259" key="2">
    <source>
        <dbReference type="Pfam" id="PF02771"/>
    </source>
</evidence>
<reference evidence="9 10" key="2">
    <citation type="submission" date="2019-12" db="EMBL/GenBank/DDBJ databases">
        <title>Whole-genome sequencing of Allorhizobium vitis.</title>
        <authorList>
            <person name="Gan H.M."/>
            <person name="Szegedi E."/>
            <person name="Burr T."/>
            <person name="Savka M.A."/>
        </authorList>
    </citation>
    <scope>NUCLEOTIDE SEQUENCE [LARGE SCALE GENOMIC DNA]</scope>
    <source>
        <strain evidence="7 9">CG415</strain>
        <strain evidence="6 10">CG516</strain>
    </source>
</reference>
<dbReference type="InterPro" id="IPR046373">
    <property type="entry name" value="Acyl-CoA_Oxase/DH_mid-dom_sf"/>
</dbReference>
<name>A0A120DBV9_AGRVI</name>
<dbReference type="InterPro" id="IPR013786">
    <property type="entry name" value="AcylCoA_DH/ox_N"/>
</dbReference>
<dbReference type="Proteomes" id="UP000655037">
    <property type="component" value="Unassembled WGS sequence"/>
</dbReference>
<dbReference type="Proteomes" id="UP000440716">
    <property type="component" value="Unassembled WGS sequence"/>
</dbReference>
<dbReference type="Proteomes" id="UP000436911">
    <property type="component" value="Unassembled WGS sequence"/>
</dbReference>
<dbReference type="InterPro" id="IPR009100">
    <property type="entry name" value="AcylCoA_DH/oxidase_NM_dom_sf"/>
</dbReference>
<accession>A0A120DBV9</accession>
<dbReference type="EMBL" id="JACXXJ020000003">
    <property type="protein sequence ID" value="MBF2713761.1"/>
    <property type="molecule type" value="Genomic_DNA"/>
</dbReference>
<dbReference type="GO" id="GO:0003995">
    <property type="term" value="F:acyl-CoA dehydrogenase activity"/>
    <property type="evidence" value="ECO:0007669"/>
    <property type="project" value="TreeGrafter"/>
</dbReference>
<dbReference type="InterPro" id="IPR013107">
    <property type="entry name" value="Acyl-CoA_DH_C"/>
</dbReference>
<feature type="domain" description="Acyl-CoA dehydrogenase C-terminal" evidence="3">
    <location>
        <begin position="264"/>
        <end position="396"/>
    </location>
</feature>
<evidence type="ECO:0000313" key="8">
    <source>
        <dbReference type="Proteomes" id="UP000436911"/>
    </source>
</evidence>
<dbReference type="RefSeq" id="WP_060717224.1">
    <property type="nucleotide sequence ID" value="NZ_CP055266.1"/>
</dbReference>
<proteinExistence type="predicted"/>
<dbReference type="Pfam" id="PF02771">
    <property type="entry name" value="Acyl-CoA_dh_N"/>
    <property type="match status" value="1"/>
</dbReference>
<dbReference type="AlphaFoldDB" id="A0A120DBV9"/>
<dbReference type="InterPro" id="IPR036250">
    <property type="entry name" value="AcylCo_DH-like_C"/>
</dbReference>
<evidence type="ECO:0000313" key="9">
    <source>
        <dbReference type="Proteomes" id="UP000440716"/>
    </source>
</evidence>
<protein>
    <submittedName>
        <fullName evidence="5">Acyl-CoA dehydrogenase family protein</fullName>
    </submittedName>
    <submittedName>
        <fullName evidence="7">Oxidoreductase</fullName>
    </submittedName>
</protein>
<dbReference type="InterPro" id="IPR037069">
    <property type="entry name" value="AcylCoA_DH/ox_N_sf"/>
</dbReference>
<evidence type="ECO:0000313" key="10">
    <source>
        <dbReference type="Proteomes" id="UP000477951"/>
    </source>
</evidence>
<dbReference type="SUPFAM" id="SSF47203">
    <property type="entry name" value="Acyl-CoA dehydrogenase C-terminal domain-like"/>
    <property type="match status" value="1"/>
</dbReference>
<dbReference type="GeneID" id="60680502"/>
<dbReference type="PANTHER" id="PTHR43884">
    <property type="entry name" value="ACYL-COA DEHYDROGENASE"/>
    <property type="match status" value="1"/>
</dbReference>
<dbReference type="Pfam" id="PF08028">
    <property type="entry name" value="Acyl-CoA_dh_2"/>
    <property type="match status" value="1"/>
</dbReference>
<dbReference type="EMBL" id="WPHR01000008">
    <property type="protein sequence ID" value="MUZ73455.1"/>
    <property type="molecule type" value="Genomic_DNA"/>
</dbReference>
<evidence type="ECO:0000313" key="7">
    <source>
        <dbReference type="EMBL" id="MVA54778.1"/>
    </source>
</evidence>
<dbReference type="Proteomes" id="UP000477951">
    <property type="component" value="Unassembled WGS sequence"/>
</dbReference>
<dbReference type="PANTHER" id="PTHR43884:SF12">
    <property type="entry name" value="ISOVALERYL-COA DEHYDROGENASE, MITOCHONDRIAL-RELATED"/>
    <property type="match status" value="1"/>
</dbReference>
<dbReference type="EMBL" id="QUSG01000002">
    <property type="protein sequence ID" value="KAA3529942.1"/>
    <property type="molecule type" value="Genomic_DNA"/>
</dbReference>
<dbReference type="OrthoDB" id="7316074at2"/>
<evidence type="ECO:0000256" key="1">
    <source>
        <dbReference type="ARBA" id="ARBA00023002"/>
    </source>
</evidence>
<dbReference type="PIRSF" id="PIRSF016578">
    <property type="entry name" value="HsaA"/>
    <property type="match status" value="1"/>
</dbReference>
<sequence>MEMNAKQFDYVLPNPPISPYSTEVGREIRAKAAALVPLLRKHAQEGEELGALAPESLKALSDIGAFKLTLPTDFGGHALGARDVVEIVTEFGRGDGAAGWMAFVAGGLRNILAFPDQAVNEIFADGRDWVGPLAAGASIFATKVGSARRVEGGWMVSGSWHFGSGCKHAKWIAVGVDYEVAPGHMGRAMAVLKAEQVKIIDNWHVMGMKATSSNSLTVTEEQFVPDHRFMDMADFPIRMDGTRKRFQGFASKFDGRGLMIMTNLTHMAIVLGMARGALESYIDMARKQQPFNLPYPRVAEMASTQVCAAKAYAMIKMAETTALCAADLLDRHATEGREVSEELEQATMMENVYAAHTLDNAVSILQLNIGSATAHESNPFQRFVRDIRVAMLHGAVRLEPTAEIFGRRMMGLAPFSMFAGGLPDRAA</sequence>
<evidence type="ECO:0000313" key="5">
    <source>
        <dbReference type="EMBL" id="MBF2713761.1"/>
    </source>
</evidence>
<dbReference type="SUPFAM" id="SSF56645">
    <property type="entry name" value="Acyl-CoA dehydrogenase NM domain-like"/>
    <property type="match status" value="1"/>
</dbReference>
<evidence type="ECO:0000313" key="6">
    <source>
        <dbReference type="EMBL" id="MUZ73455.1"/>
    </source>
</evidence>
<dbReference type="GO" id="GO:0050660">
    <property type="term" value="F:flavin adenine dinucleotide binding"/>
    <property type="evidence" value="ECO:0007669"/>
    <property type="project" value="InterPro"/>
</dbReference>
<evidence type="ECO:0000259" key="3">
    <source>
        <dbReference type="Pfam" id="PF08028"/>
    </source>
</evidence>
<comment type="caution">
    <text evidence="7">The sequence shown here is derived from an EMBL/GenBank/DDBJ whole genome shotgun (WGS) entry which is preliminary data.</text>
</comment>